<keyword evidence="2" id="KW-1185">Reference proteome</keyword>
<evidence type="ECO:0000313" key="2">
    <source>
        <dbReference type="Proteomes" id="UP000000330"/>
    </source>
</evidence>
<evidence type="ECO:0000313" key="1">
    <source>
        <dbReference type="EMBL" id="ADJ19425.1"/>
    </source>
</evidence>
<dbReference type="RefSeq" id="YP_004300691.1">
    <property type="nucleotide sequence ID" value="NC_015250.1"/>
</dbReference>
<reference evidence="1 2" key="1">
    <citation type="journal article" date="2010" name="Virol. J.">
        <title>Genomes of the T4-related bacteriophages as windows on microbial genome evolution.</title>
        <authorList>
            <person name="Petrov V.M."/>
            <person name="Ratnayaka S."/>
            <person name="Nolan J.M."/>
            <person name="Miller E.S."/>
            <person name="Karam J.D."/>
        </authorList>
    </citation>
    <scope>NUCLEOTIDE SEQUENCE [LARGE SCALE GENOMIC DNA]</scope>
    <source>
        <strain evidence="1">Acj133</strain>
    </source>
</reference>
<proteinExistence type="predicted"/>
<accession>D9I644</accession>
<dbReference type="KEGG" id="vg:10323097"/>
<gene>
    <name evidence="1" type="ORF">Acj133p110</name>
</gene>
<organism evidence="1 2">
    <name type="scientific">Acinetobacter phage 133</name>
    <dbReference type="NCBI Taxonomy" id="2919552"/>
    <lineage>
        <taxon>Viruses</taxon>
        <taxon>Duplodnaviria</taxon>
        <taxon>Heunggongvirae</taxon>
        <taxon>Uroviricota</taxon>
        <taxon>Caudoviricetes</taxon>
        <taxon>Pantevenvirales</taxon>
        <taxon>Straboviridae</taxon>
        <taxon>Tevenvirinae</taxon>
        <taxon>Centumtrigintavirus</taxon>
        <taxon>Centumtrigintavirus cv133</taxon>
        <taxon>Acinetobacter virus 133</taxon>
    </lineage>
</organism>
<dbReference type="Proteomes" id="UP000000330">
    <property type="component" value="Segment"/>
</dbReference>
<dbReference type="EMBL" id="HM114315">
    <property type="protein sequence ID" value="ADJ19425.1"/>
    <property type="molecule type" value="Genomic_DNA"/>
</dbReference>
<name>D9I644_9CAUD</name>
<protein>
    <submittedName>
        <fullName evidence="1">Uncharacterized protein</fullName>
    </submittedName>
</protein>
<sequence length="102" mass="11821">MEKIKNLTGKFVLISRPEIDAFLELHEVKTDQGVGNNTFQSMNDKCYWISQIVGVFDDQHDTKLMQIMALNQKYVDELNRANAKRLRMKNAILSLLQDFGDE</sequence>
<dbReference type="GeneID" id="10323097"/>